<feature type="non-terminal residue" evidence="2">
    <location>
        <position position="35"/>
    </location>
</feature>
<name>A0A6J4TVV2_9SPHN</name>
<gene>
    <name evidence="2" type="ORF">AVDCRST_MAG91-3077</name>
</gene>
<dbReference type="EMBL" id="CADCVX010000535">
    <property type="protein sequence ID" value="CAA9532338.1"/>
    <property type="molecule type" value="Genomic_DNA"/>
</dbReference>
<accession>A0A6J4TVV2</accession>
<proteinExistence type="predicted"/>
<evidence type="ECO:0000313" key="2">
    <source>
        <dbReference type="EMBL" id="CAA9532338.1"/>
    </source>
</evidence>
<reference evidence="2" key="1">
    <citation type="submission" date="2020-02" db="EMBL/GenBank/DDBJ databases">
        <authorList>
            <person name="Meier V. D."/>
        </authorList>
    </citation>
    <scope>NUCLEOTIDE SEQUENCE</scope>
    <source>
        <strain evidence="2">AVDCRST_MAG91</strain>
    </source>
</reference>
<keyword evidence="2" id="KW-0560">Oxidoreductase</keyword>
<feature type="compositionally biased region" description="Basic and acidic residues" evidence="1">
    <location>
        <begin position="11"/>
        <end position="22"/>
    </location>
</feature>
<feature type="region of interest" description="Disordered" evidence="1">
    <location>
        <begin position="1"/>
        <end position="35"/>
    </location>
</feature>
<sequence length="35" mass="3575">GNQPGSHLRRRAAEARGVERAPEPGGHPLAGNSGD</sequence>
<protein>
    <submittedName>
        <fullName evidence="2">Inosine-5'-monophosphate dehydrogenase / CBS domain</fullName>
        <ecNumber evidence="2">1.1.1.205</ecNumber>
    </submittedName>
</protein>
<evidence type="ECO:0000256" key="1">
    <source>
        <dbReference type="SAM" id="MobiDB-lite"/>
    </source>
</evidence>
<dbReference type="EC" id="1.1.1.205" evidence="2"/>
<dbReference type="AlphaFoldDB" id="A0A6J4TVV2"/>
<organism evidence="2">
    <name type="scientific">uncultured Sphingomonadaceae bacterium</name>
    <dbReference type="NCBI Taxonomy" id="169976"/>
    <lineage>
        <taxon>Bacteria</taxon>
        <taxon>Pseudomonadati</taxon>
        <taxon>Pseudomonadota</taxon>
        <taxon>Alphaproteobacteria</taxon>
        <taxon>Sphingomonadales</taxon>
        <taxon>Sphingomonadaceae</taxon>
        <taxon>environmental samples</taxon>
    </lineage>
</organism>
<dbReference type="GO" id="GO:0003938">
    <property type="term" value="F:IMP dehydrogenase activity"/>
    <property type="evidence" value="ECO:0007669"/>
    <property type="project" value="UniProtKB-EC"/>
</dbReference>
<feature type="non-terminal residue" evidence="2">
    <location>
        <position position="1"/>
    </location>
</feature>